<gene>
    <name evidence="2" type="ORF">HAX54_023366</name>
</gene>
<evidence type="ECO:0000313" key="2">
    <source>
        <dbReference type="EMBL" id="MCD7454049.1"/>
    </source>
</evidence>
<evidence type="ECO:0000313" key="3">
    <source>
        <dbReference type="Proteomes" id="UP000823775"/>
    </source>
</evidence>
<organism evidence="2 3">
    <name type="scientific">Datura stramonium</name>
    <name type="common">Jimsonweed</name>
    <name type="synonym">Common thornapple</name>
    <dbReference type="NCBI Taxonomy" id="4076"/>
    <lineage>
        <taxon>Eukaryota</taxon>
        <taxon>Viridiplantae</taxon>
        <taxon>Streptophyta</taxon>
        <taxon>Embryophyta</taxon>
        <taxon>Tracheophyta</taxon>
        <taxon>Spermatophyta</taxon>
        <taxon>Magnoliopsida</taxon>
        <taxon>eudicotyledons</taxon>
        <taxon>Gunneridae</taxon>
        <taxon>Pentapetalae</taxon>
        <taxon>asterids</taxon>
        <taxon>lamiids</taxon>
        <taxon>Solanales</taxon>
        <taxon>Solanaceae</taxon>
        <taxon>Solanoideae</taxon>
        <taxon>Datureae</taxon>
        <taxon>Datura</taxon>
    </lineage>
</organism>
<protein>
    <submittedName>
        <fullName evidence="2">Uncharacterized protein</fullName>
    </submittedName>
</protein>
<sequence length="116" mass="12453">MANREEEANFQGDNHGIEPQRKSKTSRGTKPRRDPSATLAIVAAESLTDFRSESSKAKDNTRRSGAAKTERGEKDKADNEAAQTCPLIHGRASGQKEQGGGAARGGVTRQWACSII</sequence>
<comment type="caution">
    <text evidence="2">The sequence shown here is derived from an EMBL/GenBank/DDBJ whole genome shotgun (WGS) entry which is preliminary data.</text>
</comment>
<feature type="compositionally biased region" description="Basic and acidic residues" evidence="1">
    <location>
        <begin position="48"/>
        <end position="79"/>
    </location>
</feature>
<name>A0ABS8S573_DATST</name>
<evidence type="ECO:0000256" key="1">
    <source>
        <dbReference type="SAM" id="MobiDB-lite"/>
    </source>
</evidence>
<reference evidence="2 3" key="1">
    <citation type="journal article" date="2021" name="BMC Genomics">
        <title>Datura genome reveals duplications of psychoactive alkaloid biosynthetic genes and high mutation rate following tissue culture.</title>
        <authorList>
            <person name="Rajewski A."/>
            <person name="Carter-House D."/>
            <person name="Stajich J."/>
            <person name="Litt A."/>
        </authorList>
    </citation>
    <scope>NUCLEOTIDE SEQUENCE [LARGE SCALE GENOMIC DNA]</scope>
    <source>
        <strain evidence="2">AR-01</strain>
    </source>
</reference>
<feature type="region of interest" description="Disordered" evidence="1">
    <location>
        <begin position="1"/>
        <end position="116"/>
    </location>
</feature>
<keyword evidence="3" id="KW-1185">Reference proteome</keyword>
<dbReference type="EMBL" id="JACEIK010000284">
    <property type="protein sequence ID" value="MCD7454049.1"/>
    <property type="molecule type" value="Genomic_DNA"/>
</dbReference>
<accession>A0ABS8S573</accession>
<dbReference type="Proteomes" id="UP000823775">
    <property type="component" value="Unassembled WGS sequence"/>
</dbReference>
<proteinExistence type="predicted"/>